<evidence type="ECO:0000313" key="2">
    <source>
        <dbReference type="Proteomes" id="UP000001542"/>
    </source>
</evidence>
<accession>A2DRR7</accession>
<reference evidence="1" key="1">
    <citation type="submission" date="2006-10" db="EMBL/GenBank/DDBJ databases">
        <authorList>
            <person name="Amadeo P."/>
            <person name="Zhao Q."/>
            <person name="Wortman J."/>
            <person name="Fraser-Liggett C."/>
            <person name="Carlton J."/>
        </authorList>
    </citation>
    <scope>NUCLEOTIDE SEQUENCE</scope>
    <source>
        <strain evidence="1">G3</strain>
    </source>
</reference>
<dbReference type="EMBL" id="DS113237">
    <property type="protein sequence ID" value="EAY16864.1"/>
    <property type="molecule type" value="Genomic_DNA"/>
</dbReference>
<organism evidence="1 2">
    <name type="scientific">Trichomonas vaginalis (strain ATCC PRA-98 / G3)</name>
    <dbReference type="NCBI Taxonomy" id="412133"/>
    <lineage>
        <taxon>Eukaryota</taxon>
        <taxon>Metamonada</taxon>
        <taxon>Parabasalia</taxon>
        <taxon>Trichomonadida</taxon>
        <taxon>Trichomonadidae</taxon>
        <taxon>Trichomonas</taxon>
    </lineage>
</organism>
<dbReference type="RefSeq" id="XP_001329087.1">
    <property type="nucleotide sequence ID" value="XM_001329052.1"/>
</dbReference>
<dbReference type="VEuPathDB" id="TrichDB:TVAG_150150"/>
<dbReference type="AlphaFoldDB" id="A2DRR7"/>
<dbReference type="KEGG" id="tva:4774876"/>
<dbReference type="InParanoid" id="A2DRR7"/>
<name>A2DRR7_TRIV3</name>
<reference evidence="1" key="2">
    <citation type="journal article" date="2007" name="Science">
        <title>Draft genome sequence of the sexually transmitted pathogen Trichomonas vaginalis.</title>
        <authorList>
            <person name="Carlton J.M."/>
            <person name="Hirt R.P."/>
            <person name="Silva J.C."/>
            <person name="Delcher A.L."/>
            <person name="Schatz M."/>
            <person name="Zhao Q."/>
            <person name="Wortman J.R."/>
            <person name="Bidwell S.L."/>
            <person name="Alsmark U.C.M."/>
            <person name="Besteiro S."/>
            <person name="Sicheritz-Ponten T."/>
            <person name="Noel C.J."/>
            <person name="Dacks J.B."/>
            <person name="Foster P.G."/>
            <person name="Simillion C."/>
            <person name="Van de Peer Y."/>
            <person name="Miranda-Saavedra D."/>
            <person name="Barton G.J."/>
            <person name="Westrop G.D."/>
            <person name="Mueller S."/>
            <person name="Dessi D."/>
            <person name="Fiori P.L."/>
            <person name="Ren Q."/>
            <person name="Paulsen I."/>
            <person name="Zhang H."/>
            <person name="Bastida-Corcuera F.D."/>
            <person name="Simoes-Barbosa A."/>
            <person name="Brown M.T."/>
            <person name="Hayes R.D."/>
            <person name="Mukherjee M."/>
            <person name="Okumura C.Y."/>
            <person name="Schneider R."/>
            <person name="Smith A.J."/>
            <person name="Vanacova S."/>
            <person name="Villalvazo M."/>
            <person name="Haas B.J."/>
            <person name="Pertea M."/>
            <person name="Feldblyum T.V."/>
            <person name="Utterback T.R."/>
            <person name="Shu C.L."/>
            <person name="Osoegawa K."/>
            <person name="de Jong P.J."/>
            <person name="Hrdy I."/>
            <person name="Horvathova L."/>
            <person name="Zubacova Z."/>
            <person name="Dolezal P."/>
            <person name="Malik S.B."/>
            <person name="Logsdon J.M. Jr."/>
            <person name="Henze K."/>
            <person name="Gupta A."/>
            <person name="Wang C.C."/>
            <person name="Dunne R.L."/>
            <person name="Upcroft J.A."/>
            <person name="Upcroft P."/>
            <person name="White O."/>
            <person name="Salzberg S.L."/>
            <person name="Tang P."/>
            <person name="Chiu C.-H."/>
            <person name="Lee Y.-S."/>
            <person name="Embley T.M."/>
            <person name="Coombs G.H."/>
            <person name="Mottram J.C."/>
            <person name="Tachezy J."/>
            <person name="Fraser-Liggett C.M."/>
            <person name="Johnson P.J."/>
        </authorList>
    </citation>
    <scope>NUCLEOTIDE SEQUENCE [LARGE SCALE GENOMIC DNA]</scope>
    <source>
        <strain evidence="1">G3</strain>
    </source>
</reference>
<dbReference type="VEuPathDB" id="TrichDB:TVAGG3_0979050"/>
<sequence>MIDDSYDWVETDYELFNRVTVEYFNNASSCAPTDISFLPVDSKGIFYQYSNGNKSYLNDVKEGKIIVQYNDTSNIWIIVQNSEVLKYNTQFYRKCNYDIIQAIPNANKLYLLLANNSIIELSETSQSTFISAPFPLFKSSKILAIHIFSKYLCTINQDFVFSVYELKTRQTAYTTNLSELIYADFPVKSIESIKFASISNNDFHYLTLGVNVETNDGKIDSYVINGIYHYKYLNLFETKKISNVKILSIHPSRSYFVVNVKDDEYIITKAFNLEGRDIGRIARYQENMKFISKDVAISESNHLVQLLPSMRRNNQQISDALNIVSEIVNCYPEDVINDAKAAFFRAEFPVSELRKCDKVANLLYKFDYNLYEIVYKGICKFVEQVSVDKPCNKAIFSTTELPGVFDKAFSPYAFSILEIAFDFHAFIQAACCSPSEASLNFLGKVGDILHPIVYNYVTFINIMSSPVIEGFVFHPSKFVPDKFPALFKQEIRFVITKLGEGKTPQTSYLSQKNKAEYIKMLICPTTEQKLLLTNLEE</sequence>
<dbReference type="Proteomes" id="UP000001542">
    <property type="component" value="Unassembled WGS sequence"/>
</dbReference>
<proteinExistence type="predicted"/>
<protein>
    <submittedName>
        <fullName evidence="1">Uncharacterized protein</fullName>
    </submittedName>
</protein>
<evidence type="ECO:0000313" key="1">
    <source>
        <dbReference type="EMBL" id="EAY16864.1"/>
    </source>
</evidence>
<gene>
    <name evidence="1" type="ORF">TVAG_150150</name>
</gene>
<keyword evidence="2" id="KW-1185">Reference proteome</keyword>